<organism evidence="2 3">
    <name type="scientific">Clavibacter nebraskensis</name>
    <dbReference type="NCBI Taxonomy" id="31963"/>
    <lineage>
        <taxon>Bacteria</taxon>
        <taxon>Bacillati</taxon>
        <taxon>Actinomycetota</taxon>
        <taxon>Actinomycetes</taxon>
        <taxon>Micrococcales</taxon>
        <taxon>Microbacteriaceae</taxon>
        <taxon>Clavibacter</taxon>
    </lineage>
</organism>
<evidence type="ECO:0000259" key="1">
    <source>
        <dbReference type="Pfam" id="PF17677"/>
    </source>
</evidence>
<reference evidence="2 3" key="1">
    <citation type="submission" date="2018-08" db="EMBL/GenBank/DDBJ databases">
        <title>Genome Sequence of Clavibacter michiganensis Subspecies type strains, and the Atypical Peach-Colored Strains Isolated from Tomato.</title>
        <authorList>
            <person name="Osdaghi E."/>
            <person name="Portier P."/>
            <person name="Briand M."/>
            <person name="Jacques M.-A."/>
        </authorList>
    </citation>
    <scope>NUCLEOTIDE SEQUENCE [LARGE SCALE GENOMIC DNA]</scope>
    <source>
        <strain evidence="2 3">CFBP 7577</strain>
    </source>
</reference>
<dbReference type="PANTHER" id="PTHR46017:SF1">
    <property type="entry name" value="ALPHA-MANNOSIDASE 2C1"/>
    <property type="match status" value="1"/>
</dbReference>
<gene>
    <name evidence="2" type="ORF">DZF97_07560</name>
</gene>
<dbReference type="InterPro" id="IPR011013">
    <property type="entry name" value="Gal_mutarotase_sf_dom"/>
</dbReference>
<comment type="caution">
    <text evidence="2">The sequence shown here is derived from an EMBL/GenBank/DDBJ whole genome shotgun (WGS) entry which is preliminary data.</text>
</comment>
<feature type="non-terminal residue" evidence="2">
    <location>
        <position position="1"/>
    </location>
</feature>
<dbReference type="Pfam" id="PF17677">
    <property type="entry name" value="Glyco_hydro38C2"/>
    <property type="match status" value="1"/>
</dbReference>
<dbReference type="SUPFAM" id="SSF74650">
    <property type="entry name" value="Galactose mutarotase-like"/>
    <property type="match status" value="1"/>
</dbReference>
<accession>A0A399Q4B5</accession>
<dbReference type="InterPro" id="IPR041147">
    <property type="entry name" value="GH38_C"/>
</dbReference>
<dbReference type="Gene3D" id="2.60.40.2220">
    <property type="match status" value="1"/>
</dbReference>
<dbReference type="GO" id="GO:0009313">
    <property type="term" value="P:oligosaccharide catabolic process"/>
    <property type="evidence" value="ECO:0007669"/>
    <property type="project" value="TreeGrafter"/>
</dbReference>
<dbReference type="EMBL" id="QWED01000186">
    <property type="protein sequence ID" value="RIJ12935.1"/>
    <property type="molecule type" value="Genomic_DNA"/>
</dbReference>
<evidence type="ECO:0000313" key="3">
    <source>
        <dbReference type="Proteomes" id="UP000265361"/>
    </source>
</evidence>
<dbReference type="GO" id="GO:0004559">
    <property type="term" value="F:alpha-mannosidase activity"/>
    <property type="evidence" value="ECO:0007669"/>
    <property type="project" value="TreeGrafter"/>
</dbReference>
<feature type="domain" description="Glycosyl hydrolases family 38 C-terminal" evidence="1">
    <location>
        <begin position="39"/>
        <end position="116"/>
    </location>
</feature>
<protein>
    <submittedName>
        <fullName evidence="2">Alpha-mannosidase</fullName>
    </submittedName>
</protein>
<name>A0A399Q4B5_9MICO</name>
<dbReference type="AlphaFoldDB" id="A0A399Q4B5"/>
<dbReference type="GO" id="GO:0030246">
    <property type="term" value="F:carbohydrate binding"/>
    <property type="evidence" value="ECO:0007669"/>
    <property type="project" value="InterPro"/>
</dbReference>
<proteinExistence type="predicted"/>
<dbReference type="PANTHER" id="PTHR46017">
    <property type="entry name" value="ALPHA-MANNOSIDASE 2C1"/>
    <property type="match status" value="1"/>
</dbReference>
<evidence type="ECO:0000313" key="2">
    <source>
        <dbReference type="EMBL" id="RIJ12935.1"/>
    </source>
</evidence>
<sequence length="121" mass="12787">RVAPDVLDAADAGYRLNLPVREVAGDHGVAPLVTSSNAAVVIEAVKLAEDRSGDLVVRLYEARGGRERTVVRVDAAAGLGLSSPTDLLERPLEGADAQATGDGIELTLRPFEIATLRFARR</sequence>
<dbReference type="Proteomes" id="UP000265361">
    <property type="component" value="Unassembled WGS sequence"/>
</dbReference>